<evidence type="ECO:0000256" key="1">
    <source>
        <dbReference type="ARBA" id="ARBA00004141"/>
    </source>
</evidence>
<sequence length="445" mass="47597">MSLADFDRSRAAWWGLGVLLSVALVFVVHSFVGTFVFGIFIYYATRPVYRRIRRRIGSPSAAAAISIFALVLPALVLVGYALDRVSQELVRVASDTQFDPLDYGVDPALLDAVADPATLLQSDLLNYLSFGSVSAVLAQIGAAGGVLAVLGIALVHLFVMLALAFYLLRDDHRLSQWFYGRFGDADGVAESYFRAVDADFHSIFFGNILNAALTGTIGVIVYSLLNVFAPAGVAVPAPPLVGLLAGIASLVPVVGMKLVYFPVALYMLVVAVVGPGAGAIWFVVAFALVSFVVVDTIPDLVLRPYVSGRSLHVGAVMLAYTLGPLLFGWYGIFLMPMVLVLLVHFARIVLPELMAGERIQPYVVDPAYLADDRLVDRSGGSGDYAREETIESGRASEEGDARRRAGADGTDRIERSEGRDGSGSERSTDAGDRHADADRSDDGGV</sequence>
<comment type="similarity">
    <text evidence="2">Belongs to the autoinducer-2 exporter (AI-2E) (TC 2.A.86) family.</text>
</comment>
<dbReference type="PANTHER" id="PTHR21716:SF4">
    <property type="entry name" value="TRANSMEMBRANE PROTEIN 245"/>
    <property type="match status" value="1"/>
</dbReference>
<dbReference type="GO" id="GO:0016020">
    <property type="term" value="C:membrane"/>
    <property type="evidence" value="ECO:0007669"/>
    <property type="project" value="UniProtKB-SubCell"/>
</dbReference>
<feature type="compositionally biased region" description="Basic and acidic residues" evidence="6">
    <location>
        <begin position="384"/>
        <end position="445"/>
    </location>
</feature>
<proteinExistence type="inferred from homology"/>
<feature type="transmembrane region" description="Helical" evidence="7">
    <location>
        <begin position="56"/>
        <end position="82"/>
    </location>
</feature>
<keyword evidence="9" id="KW-1185">Reference proteome</keyword>
<evidence type="ECO:0000313" key="8">
    <source>
        <dbReference type="EMBL" id="MFC6724298.1"/>
    </source>
</evidence>
<reference evidence="8 9" key="1">
    <citation type="journal article" date="2019" name="Int. J. Syst. Evol. Microbiol.">
        <title>The Global Catalogue of Microorganisms (GCM) 10K type strain sequencing project: providing services to taxonomists for standard genome sequencing and annotation.</title>
        <authorList>
            <consortium name="The Broad Institute Genomics Platform"/>
            <consortium name="The Broad Institute Genome Sequencing Center for Infectious Disease"/>
            <person name="Wu L."/>
            <person name="Ma J."/>
        </authorList>
    </citation>
    <scope>NUCLEOTIDE SEQUENCE [LARGE SCALE GENOMIC DNA]</scope>
    <source>
        <strain evidence="8 9">NBRC 111368</strain>
    </source>
</reference>
<feature type="transmembrane region" description="Helical" evidence="7">
    <location>
        <begin position="135"/>
        <end position="168"/>
    </location>
</feature>
<keyword evidence="5 7" id="KW-0472">Membrane</keyword>
<evidence type="ECO:0000256" key="7">
    <source>
        <dbReference type="SAM" id="Phobius"/>
    </source>
</evidence>
<organism evidence="8 9">
    <name type="scientific">Halobium palmae</name>
    <dbReference type="NCBI Taxonomy" id="1776492"/>
    <lineage>
        <taxon>Archaea</taxon>
        <taxon>Methanobacteriati</taxon>
        <taxon>Methanobacteriota</taxon>
        <taxon>Stenosarchaea group</taxon>
        <taxon>Halobacteria</taxon>
        <taxon>Halobacteriales</taxon>
        <taxon>Haloferacaceae</taxon>
        <taxon>Halobium</taxon>
    </lineage>
</organism>
<dbReference type="Proteomes" id="UP001596328">
    <property type="component" value="Unassembled WGS sequence"/>
</dbReference>
<feature type="region of interest" description="Disordered" evidence="6">
    <location>
        <begin position="379"/>
        <end position="445"/>
    </location>
</feature>
<dbReference type="AlphaFoldDB" id="A0ABD5RY30"/>
<feature type="transmembrane region" description="Helical" evidence="7">
    <location>
        <begin position="263"/>
        <end position="294"/>
    </location>
</feature>
<evidence type="ECO:0000256" key="6">
    <source>
        <dbReference type="SAM" id="MobiDB-lite"/>
    </source>
</evidence>
<feature type="transmembrane region" description="Helical" evidence="7">
    <location>
        <begin position="12"/>
        <end position="44"/>
    </location>
</feature>
<keyword evidence="3 7" id="KW-0812">Transmembrane</keyword>
<feature type="transmembrane region" description="Helical" evidence="7">
    <location>
        <begin position="327"/>
        <end position="350"/>
    </location>
</feature>
<name>A0ABD5RY30_9EURY</name>
<evidence type="ECO:0000256" key="3">
    <source>
        <dbReference type="ARBA" id="ARBA00022692"/>
    </source>
</evidence>
<protein>
    <submittedName>
        <fullName evidence="8">AI-2E family transporter</fullName>
    </submittedName>
</protein>
<dbReference type="EMBL" id="JBHSWU010000143">
    <property type="protein sequence ID" value="MFC6724298.1"/>
    <property type="molecule type" value="Genomic_DNA"/>
</dbReference>
<dbReference type="Pfam" id="PF01594">
    <property type="entry name" value="AI-2E_transport"/>
    <property type="match status" value="1"/>
</dbReference>
<evidence type="ECO:0000256" key="2">
    <source>
        <dbReference type="ARBA" id="ARBA00009773"/>
    </source>
</evidence>
<comment type="caution">
    <text evidence="8">The sequence shown here is derived from an EMBL/GenBank/DDBJ whole genome shotgun (WGS) entry which is preliminary data.</text>
</comment>
<evidence type="ECO:0000313" key="9">
    <source>
        <dbReference type="Proteomes" id="UP001596328"/>
    </source>
</evidence>
<dbReference type="InterPro" id="IPR002549">
    <property type="entry name" value="AI-2E-like"/>
</dbReference>
<evidence type="ECO:0000256" key="4">
    <source>
        <dbReference type="ARBA" id="ARBA00022989"/>
    </source>
</evidence>
<accession>A0ABD5RY30</accession>
<evidence type="ECO:0000256" key="5">
    <source>
        <dbReference type="ARBA" id="ARBA00023136"/>
    </source>
</evidence>
<gene>
    <name evidence="8" type="ORF">ACFQE1_07905</name>
</gene>
<keyword evidence="4 7" id="KW-1133">Transmembrane helix</keyword>
<dbReference type="PANTHER" id="PTHR21716">
    <property type="entry name" value="TRANSMEMBRANE PROTEIN"/>
    <property type="match status" value="1"/>
</dbReference>
<comment type="subcellular location">
    <subcellularLocation>
        <location evidence="1">Membrane</location>
        <topology evidence="1">Multi-pass membrane protein</topology>
    </subcellularLocation>
</comment>
<feature type="transmembrane region" description="Helical" evidence="7">
    <location>
        <begin position="203"/>
        <end position="225"/>
    </location>
</feature>
<feature type="transmembrane region" description="Helical" evidence="7">
    <location>
        <begin position="237"/>
        <end position="256"/>
    </location>
</feature>